<sequence>MRIFLISVLILIFAAKLFSQQISDGVTLPDTKEYLLKSELNHVTYKLSIAVPEHYNDSLNKTYPVVFFLDGNIWMPLAYSVYRTINKTDQVSPVILVGIGYEVETFEYDIKQRTYDYTPTQNSEADSVMSFRYKTSITSGGGYQFLQVLEQEIVPFVDSSYRTSGNRTIAGHSLGGLFATYVLLEKPHLFSNFIIASPAVWWDDDILLLQLKERKNMVMPDGKIILGIGKSETKRMTVAAESLDKLLRKKVRKKNDFRFEEYKDCEHFTVIPVLLEKSFLILFPGGAD</sequence>
<proteinExistence type="inferred from homology"/>
<organism evidence="3">
    <name type="scientific">bioreactor metagenome</name>
    <dbReference type="NCBI Taxonomy" id="1076179"/>
    <lineage>
        <taxon>unclassified sequences</taxon>
        <taxon>metagenomes</taxon>
        <taxon>ecological metagenomes</taxon>
    </lineage>
</organism>
<gene>
    <name evidence="3" type="primary">besA_1</name>
    <name evidence="3" type="ORF">SDC9_39303</name>
</gene>
<reference evidence="3" key="1">
    <citation type="submission" date="2019-08" db="EMBL/GenBank/DDBJ databases">
        <authorList>
            <person name="Kucharzyk K."/>
            <person name="Murdoch R.W."/>
            <person name="Higgins S."/>
            <person name="Loffler F."/>
        </authorList>
    </citation>
    <scope>NUCLEOTIDE SEQUENCE</scope>
</reference>
<keyword evidence="2 3" id="KW-0378">Hydrolase</keyword>
<accession>A0A644VPI8</accession>
<comment type="caution">
    <text evidence="3">The sequence shown here is derived from an EMBL/GenBank/DDBJ whole genome shotgun (WGS) entry which is preliminary data.</text>
</comment>
<protein>
    <submittedName>
        <fullName evidence="3">Ferri-bacillibactin esterase BesA</fullName>
        <ecNumber evidence="3">3.1.-.-</ecNumber>
    </submittedName>
</protein>
<dbReference type="Gene3D" id="3.40.50.1820">
    <property type="entry name" value="alpha/beta hydrolase"/>
    <property type="match status" value="1"/>
</dbReference>
<evidence type="ECO:0000313" key="3">
    <source>
        <dbReference type="EMBL" id="MPL93177.1"/>
    </source>
</evidence>
<dbReference type="EC" id="3.1.-.-" evidence="3"/>
<dbReference type="InterPro" id="IPR029058">
    <property type="entry name" value="AB_hydrolase_fold"/>
</dbReference>
<dbReference type="PANTHER" id="PTHR40841">
    <property type="entry name" value="SIDEROPHORE TRIACETYLFUSARININE C ESTERASE"/>
    <property type="match status" value="1"/>
</dbReference>
<dbReference type="PANTHER" id="PTHR40841:SF2">
    <property type="entry name" value="SIDEROPHORE-DEGRADING ESTERASE (EUROFUNG)"/>
    <property type="match status" value="1"/>
</dbReference>
<evidence type="ECO:0000256" key="1">
    <source>
        <dbReference type="ARBA" id="ARBA00005622"/>
    </source>
</evidence>
<name>A0A644VPI8_9ZZZZ</name>
<dbReference type="InterPro" id="IPR000801">
    <property type="entry name" value="Esterase-like"/>
</dbReference>
<dbReference type="GO" id="GO:0016788">
    <property type="term" value="F:hydrolase activity, acting on ester bonds"/>
    <property type="evidence" value="ECO:0007669"/>
    <property type="project" value="TreeGrafter"/>
</dbReference>
<dbReference type="InterPro" id="IPR052558">
    <property type="entry name" value="Siderophore_Hydrolase_D"/>
</dbReference>
<dbReference type="SUPFAM" id="SSF53474">
    <property type="entry name" value="alpha/beta-Hydrolases"/>
    <property type="match status" value="1"/>
</dbReference>
<dbReference type="Pfam" id="PF00756">
    <property type="entry name" value="Esterase"/>
    <property type="match status" value="1"/>
</dbReference>
<comment type="similarity">
    <text evidence="1">Belongs to the esterase D family.</text>
</comment>
<evidence type="ECO:0000256" key="2">
    <source>
        <dbReference type="ARBA" id="ARBA00022801"/>
    </source>
</evidence>
<dbReference type="EMBL" id="VSSQ01000383">
    <property type="protein sequence ID" value="MPL93177.1"/>
    <property type="molecule type" value="Genomic_DNA"/>
</dbReference>
<dbReference type="AlphaFoldDB" id="A0A644VPI8"/>